<proteinExistence type="predicted"/>
<feature type="domain" description="Reverse transcriptase/retrotransposon-derived protein RNase H-like" evidence="1">
    <location>
        <begin position="46"/>
        <end position="96"/>
    </location>
</feature>
<organism evidence="2 3">
    <name type="scientific">Paralvinella palmiformis</name>
    <dbReference type="NCBI Taxonomy" id="53620"/>
    <lineage>
        <taxon>Eukaryota</taxon>
        <taxon>Metazoa</taxon>
        <taxon>Spiralia</taxon>
        <taxon>Lophotrochozoa</taxon>
        <taxon>Annelida</taxon>
        <taxon>Polychaeta</taxon>
        <taxon>Sedentaria</taxon>
        <taxon>Canalipalpata</taxon>
        <taxon>Terebellida</taxon>
        <taxon>Terebelliformia</taxon>
        <taxon>Alvinellidae</taxon>
        <taxon>Paralvinella</taxon>
    </lineage>
</organism>
<accession>A0AAD9JQQ9</accession>
<name>A0AAD9JQQ9_9ANNE</name>
<evidence type="ECO:0000313" key="2">
    <source>
        <dbReference type="EMBL" id="KAK2157469.1"/>
    </source>
</evidence>
<dbReference type="InterPro" id="IPR051320">
    <property type="entry name" value="Viral_Replic_Matur_Polypro"/>
</dbReference>
<dbReference type="SUPFAM" id="SSF56672">
    <property type="entry name" value="DNA/RNA polymerases"/>
    <property type="match status" value="1"/>
</dbReference>
<gene>
    <name evidence="2" type="ORF">LSH36_191g04089</name>
</gene>
<dbReference type="InterPro" id="IPR043128">
    <property type="entry name" value="Rev_trsase/Diguanyl_cyclase"/>
</dbReference>
<dbReference type="AlphaFoldDB" id="A0AAD9JQQ9"/>
<dbReference type="InterPro" id="IPR043502">
    <property type="entry name" value="DNA/RNA_pol_sf"/>
</dbReference>
<dbReference type="Proteomes" id="UP001208570">
    <property type="component" value="Unassembled WGS sequence"/>
</dbReference>
<evidence type="ECO:0000259" key="1">
    <source>
        <dbReference type="Pfam" id="PF17919"/>
    </source>
</evidence>
<comment type="caution">
    <text evidence="2">The sequence shown here is derived from an EMBL/GenBank/DDBJ whole genome shotgun (WGS) entry which is preliminary data.</text>
</comment>
<keyword evidence="3" id="KW-1185">Reference proteome</keyword>
<dbReference type="PANTHER" id="PTHR33064:SF29">
    <property type="entry name" value="PEPTIDASE A2 DOMAIN-CONTAINING PROTEIN-RELATED"/>
    <property type="match status" value="1"/>
</dbReference>
<dbReference type="InterPro" id="IPR041577">
    <property type="entry name" value="RT_RNaseH_2"/>
</dbReference>
<sequence length="104" mass="11404">MPVPKDKKGGQRLLGMCNFLSQFVPKLSKMCAPLREISNMNTAFSWSASKQIAFTHLKEMITNAPVLQYFDSAKPVIQQVDAADDGLGGVPMQSKRPVAALRLP</sequence>
<reference evidence="2" key="1">
    <citation type="journal article" date="2023" name="Mol. Biol. Evol.">
        <title>Third-Generation Sequencing Reveals the Adaptive Role of the Epigenome in Three Deep-Sea Polychaetes.</title>
        <authorList>
            <person name="Perez M."/>
            <person name="Aroh O."/>
            <person name="Sun Y."/>
            <person name="Lan Y."/>
            <person name="Juniper S.K."/>
            <person name="Young C.R."/>
            <person name="Angers B."/>
            <person name="Qian P.Y."/>
        </authorList>
    </citation>
    <scope>NUCLEOTIDE SEQUENCE</scope>
    <source>
        <strain evidence="2">P08H-3</strain>
    </source>
</reference>
<dbReference type="PANTHER" id="PTHR33064">
    <property type="entry name" value="POL PROTEIN"/>
    <property type="match status" value="1"/>
</dbReference>
<dbReference type="Gene3D" id="3.30.70.270">
    <property type="match status" value="1"/>
</dbReference>
<dbReference type="EMBL" id="JAODUP010000191">
    <property type="protein sequence ID" value="KAK2157469.1"/>
    <property type="molecule type" value="Genomic_DNA"/>
</dbReference>
<dbReference type="FunFam" id="3.30.70.270:FF:000020">
    <property type="entry name" value="Transposon Tf2-6 polyprotein-like Protein"/>
    <property type="match status" value="1"/>
</dbReference>
<dbReference type="Pfam" id="PF17919">
    <property type="entry name" value="RT_RNaseH_2"/>
    <property type="match status" value="1"/>
</dbReference>
<protein>
    <recommendedName>
        <fullName evidence="1">Reverse transcriptase/retrotransposon-derived protein RNase H-like domain-containing protein</fullName>
    </recommendedName>
</protein>
<evidence type="ECO:0000313" key="3">
    <source>
        <dbReference type="Proteomes" id="UP001208570"/>
    </source>
</evidence>